<organism evidence="1 2">
    <name type="scientific">Amycolatopsis alkalitolerans</name>
    <dbReference type="NCBI Taxonomy" id="2547244"/>
    <lineage>
        <taxon>Bacteria</taxon>
        <taxon>Bacillati</taxon>
        <taxon>Actinomycetota</taxon>
        <taxon>Actinomycetes</taxon>
        <taxon>Pseudonocardiales</taxon>
        <taxon>Pseudonocardiaceae</taxon>
        <taxon>Amycolatopsis</taxon>
    </lineage>
</organism>
<gene>
    <name evidence="1" type="ORF">FG385_29230</name>
</gene>
<dbReference type="AlphaFoldDB" id="A0A5C4LRM3"/>
<dbReference type="RefSeq" id="WP_139100028.1">
    <property type="nucleotide sequence ID" value="NZ_VDFW01000037.1"/>
</dbReference>
<dbReference type="OrthoDB" id="3604863at2"/>
<name>A0A5C4LRM3_9PSEU</name>
<evidence type="ECO:0000313" key="1">
    <source>
        <dbReference type="EMBL" id="TNC21073.1"/>
    </source>
</evidence>
<accession>A0A5C4LRM3</accession>
<dbReference type="EMBL" id="VDFW01000037">
    <property type="protein sequence ID" value="TNC21073.1"/>
    <property type="molecule type" value="Genomic_DNA"/>
</dbReference>
<protein>
    <submittedName>
        <fullName evidence="1">Uncharacterized protein</fullName>
    </submittedName>
</protein>
<keyword evidence="2" id="KW-1185">Reference proteome</keyword>
<evidence type="ECO:0000313" key="2">
    <source>
        <dbReference type="Proteomes" id="UP000305546"/>
    </source>
</evidence>
<reference evidence="1 2" key="1">
    <citation type="submission" date="2019-06" db="EMBL/GenBank/DDBJ databases">
        <title>Amycolatopsis alkalitolerans sp. nov., isolated from Gastrodia elata Blume.</title>
        <authorList>
            <person name="Narsing Rao M.P."/>
            <person name="Li W.J."/>
        </authorList>
    </citation>
    <scope>NUCLEOTIDE SEQUENCE [LARGE SCALE GENOMIC DNA]</scope>
    <source>
        <strain evidence="1 2">SYSUP0005</strain>
    </source>
</reference>
<comment type="caution">
    <text evidence="1">The sequence shown here is derived from an EMBL/GenBank/DDBJ whole genome shotgun (WGS) entry which is preliminary data.</text>
</comment>
<proteinExistence type="predicted"/>
<dbReference type="Proteomes" id="UP000305546">
    <property type="component" value="Unassembled WGS sequence"/>
</dbReference>
<sequence length="73" mass="7987">MSDVTSAPTVFGLVDEILRPLARAVPGPGELVRIDADPLGRVQAAEVARLREPAPAGHWIRWAVRRHLEPACR</sequence>